<accession>F0VQL7</accession>
<evidence type="ECO:0000256" key="1">
    <source>
        <dbReference type="SAM" id="MobiDB-lite"/>
    </source>
</evidence>
<dbReference type="GeneID" id="13445237"/>
<feature type="region of interest" description="Disordered" evidence="1">
    <location>
        <begin position="800"/>
        <end position="822"/>
    </location>
</feature>
<evidence type="ECO:0000313" key="2">
    <source>
        <dbReference type="EMBL" id="CBZ56014.1"/>
    </source>
</evidence>
<dbReference type="Proteomes" id="UP000007494">
    <property type="component" value="Chromosome XII"/>
</dbReference>
<feature type="region of interest" description="Disordered" evidence="1">
    <location>
        <begin position="1361"/>
        <end position="1381"/>
    </location>
</feature>
<feature type="region of interest" description="Disordered" evidence="1">
    <location>
        <begin position="933"/>
        <end position="952"/>
    </location>
</feature>
<feature type="compositionally biased region" description="Basic and acidic residues" evidence="1">
    <location>
        <begin position="745"/>
        <end position="755"/>
    </location>
</feature>
<feature type="region of interest" description="Disordered" evidence="1">
    <location>
        <begin position="289"/>
        <end position="313"/>
    </location>
</feature>
<feature type="compositionally biased region" description="Polar residues" evidence="1">
    <location>
        <begin position="1142"/>
        <end position="1157"/>
    </location>
</feature>
<dbReference type="VEuPathDB" id="ToxoDB:NCLIV_064400"/>
<feature type="region of interest" description="Disordered" evidence="1">
    <location>
        <begin position="51"/>
        <end position="127"/>
    </location>
</feature>
<feature type="region of interest" description="Disordered" evidence="1">
    <location>
        <begin position="615"/>
        <end position="660"/>
    </location>
</feature>
<keyword evidence="4" id="KW-1185">Reference proteome</keyword>
<feature type="compositionally biased region" description="Polar residues" evidence="1">
    <location>
        <begin position="55"/>
        <end position="77"/>
    </location>
</feature>
<dbReference type="eggNOG" id="ENOG502S93R">
    <property type="taxonomic scope" value="Eukaryota"/>
</dbReference>
<evidence type="ECO:0000313" key="4">
    <source>
        <dbReference type="Proteomes" id="UP000007494"/>
    </source>
</evidence>
<organism evidence="2 4">
    <name type="scientific">Neospora caninum (strain Liverpool)</name>
    <dbReference type="NCBI Taxonomy" id="572307"/>
    <lineage>
        <taxon>Eukaryota</taxon>
        <taxon>Sar</taxon>
        <taxon>Alveolata</taxon>
        <taxon>Apicomplexa</taxon>
        <taxon>Conoidasida</taxon>
        <taxon>Coccidia</taxon>
        <taxon>Eucoccidiorida</taxon>
        <taxon>Eimeriorina</taxon>
        <taxon>Sarcocystidae</taxon>
        <taxon>Neospora</taxon>
    </lineage>
</organism>
<feature type="region of interest" description="Disordered" evidence="1">
    <location>
        <begin position="871"/>
        <end position="916"/>
    </location>
</feature>
<feature type="compositionally biased region" description="Basic and acidic residues" evidence="1">
    <location>
        <begin position="102"/>
        <end position="117"/>
    </location>
</feature>
<name>F0VQL7_NEOCL</name>
<evidence type="ECO:0000313" key="3">
    <source>
        <dbReference type="EMBL" id="CEL70760.1"/>
    </source>
</evidence>
<dbReference type="OrthoDB" id="342498at2759"/>
<feature type="region of interest" description="Disordered" evidence="1">
    <location>
        <begin position="1142"/>
        <end position="1189"/>
    </location>
</feature>
<dbReference type="EMBL" id="LN714487">
    <property type="protein sequence ID" value="CEL70760.1"/>
    <property type="molecule type" value="Genomic_DNA"/>
</dbReference>
<feature type="region of interest" description="Disordered" evidence="1">
    <location>
        <begin position="745"/>
        <end position="768"/>
    </location>
</feature>
<feature type="region of interest" description="Disordered" evidence="1">
    <location>
        <begin position="198"/>
        <end position="224"/>
    </location>
</feature>
<feature type="compositionally biased region" description="Polar residues" evidence="1">
    <location>
        <begin position="874"/>
        <end position="893"/>
    </location>
</feature>
<dbReference type="EMBL" id="FR823393">
    <property type="protein sequence ID" value="CBZ56014.1"/>
    <property type="molecule type" value="Genomic_DNA"/>
</dbReference>
<feature type="compositionally biased region" description="Polar residues" evidence="1">
    <location>
        <begin position="1165"/>
        <end position="1176"/>
    </location>
</feature>
<dbReference type="RefSeq" id="XP_003886040.1">
    <property type="nucleotide sequence ID" value="XM_003885991.1"/>
</dbReference>
<feature type="compositionally biased region" description="Polar residues" evidence="1">
    <location>
        <begin position="756"/>
        <end position="767"/>
    </location>
</feature>
<proteinExistence type="predicted"/>
<dbReference type="InParanoid" id="F0VQL7"/>
<reference evidence="3" key="4">
    <citation type="journal article" date="2015" name="PLoS ONE">
        <title>Comprehensive Evaluation of Toxoplasma gondii VEG and Neospora caninum LIV Genomes with Tachyzoite Stage Transcriptome and Proteome Defines Novel Transcript Features.</title>
        <authorList>
            <person name="Ramaprasad A."/>
            <person name="Mourier T."/>
            <person name="Naeem R."/>
            <person name="Malas T.B."/>
            <person name="Moussa E."/>
            <person name="Panigrahi A."/>
            <person name="Vermont S.J."/>
            <person name="Otto T.D."/>
            <person name="Wastling J."/>
            <person name="Pain A."/>
        </authorList>
    </citation>
    <scope>NUCLEOTIDE SEQUENCE</scope>
    <source>
        <strain evidence="3">Liverpool</strain>
    </source>
</reference>
<protein>
    <submittedName>
        <fullName evidence="2">Uncharacterized protein</fullName>
    </submittedName>
</protein>
<gene>
    <name evidence="3" type="ORF">BN1204_064400</name>
    <name evidence="2" type="ORF">NCLIV_064400</name>
</gene>
<reference evidence="4" key="3">
    <citation type="journal article" date="2012" name="PLoS Pathog.">
        <title>Comparative genomics of the apicomplexan parasites Toxoplasma gondii and Neospora caninum: Coccidia differing in host range and transmission strategy.</title>
        <authorList>
            <person name="Reid A.J."/>
            <person name="Vermont S.J."/>
            <person name="Cotton J.A."/>
            <person name="Harris D."/>
            <person name="Hill-Cawthorne G.A."/>
            <person name="Konen-Waisman S."/>
            <person name="Latham S.M."/>
            <person name="Mourier T."/>
            <person name="Norton R."/>
            <person name="Quail M.A."/>
            <person name="Sanders M."/>
            <person name="Shanmugam D."/>
            <person name="Sohal A."/>
            <person name="Wasmuth J.D."/>
            <person name="Brunk B."/>
            <person name="Grigg M.E."/>
            <person name="Howard J.C."/>
            <person name="Parkinson J."/>
            <person name="Roos D.S."/>
            <person name="Trees A.J."/>
            <person name="Berriman M."/>
            <person name="Pain A."/>
            <person name="Wastling J.M."/>
        </authorList>
    </citation>
    <scope>NUCLEOTIDE SEQUENCE [LARGE SCALE GENOMIC DNA]</scope>
    <source>
        <strain evidence="4">Liverpool</strain>
    </source>
</reference>
<reference evidence="2" key="2">
    <citation type="submission" date="2011-03" db="EMBL/GenBank/DDBJ databases">
        <title>Comparative genomics and transcriptomics of Neospora caninum and Toxoplasma gondii.</title>
        <authorList>
            <person name="Reid A.J."/>
            <person name="Sohal A."/>
            <person name="Harris D."/>
            <person name="Quail M."/>
            <person name="Sanders M."/>
            <person name="Berriman M."/>
            <person name="Wastling J.M."/>
            <person name="Pain A."/>
        </authorList>
    </citation>
    <scope>NUCLEOTIDE SEQUENCE</scope>
    <source>
        <strain evidence="2">Liverpool</strain>
    </source>
</reference>
<reference evidence="2" key="1">
    <citation type="submission" date="2011-02" db="EMBL/GenBank/DDBJ databases">
        <authorList>
            <person name="Aslett M."/>
        </authorList>
    </citation>
    <scope>NUCLEOTIDE SEQUENCE</scope>
    <source>
        <strain evidence="2">Liverpool</strain>
    </source>
</reference>
<sequence>MDGLSRQNFWNELSCCLLLLQNIERYNSYIYDLVRSATGLPALPHMPVGSHGLGNRSSTPLLSENDSQTSPVVSATQCGERRGAAPSTSITAPGQMTGAAFDRSKQRPEGTNDEARHPRTTTSSGKVALPCTRLPDALSSATPLPIPLQMLKIVLLGPRLLAWGYLWERRLLRKVRNPLPVYYPPERFGTEAILGRRKRMPDSGTDSVSTKPKMAKTPADAPKTHQPFTSVIPILVNRDMTTKLLQICKSKKAGLNGLIIGTAAIAISELMWDRRTVLKEIDRMLDDKQSVREAGKTSSQTPEPHGTTHEHGHIWFPFHPMKGSGRAAVAVGTAGVTKQGRDCGLGSHTIPENAQAIVSPQLSNSVEETRASYETPLTASPKHRLHEGPTESIRLSDDAARGRLSPEYQNPIILKASSATHCGNENAADSPGVSFHNIKEQNTRIQGNHLDTGANVAHSVAAHRPSRCRRGPEKQEIALCANLRGRKTWGKWPVVGAGCRQVRYVFEQLRALIRKPTCELDPDRLGASNVKNHSGPVYLYSLQAVSGRRWFKRTERNEFEPTEFEDQMLFQSFLLEQAQASLTQLAPGDPFGLGLFQKMDTRLCDIGRDSQLLSRGKYEENQDTQTSSRRVTLPGFHLPLSPARKPGTRGGVSLSPRRETRERNVDENCYGVTACTALPSPQMCQAVIMDTSSYMRKLPQDCGQSPLVCHHKARPPFATSVPGMLTEHTLALASPTAERCWENVRKSSQETRVPSDSEVTLSRMSTGQDDKMRQQFETNSGGDYSCREIIETATVASKAAQQFVEPETDISSHENPSASEEAAHTLQKVYTTVDKQGTGCQGDTGIIRCGILASSSCSSCWTELAQEHSDPTQKTHASTLPGSSPVSTNSGNERGSGGGASSELQASKGKRPSIRNSLASSLMKIRSWIARKSRGEKRVTNPQPDGRNGHSKFFLEKPGNVICDSQASTTNNAETNVQVTSRAGMGSYALIIPIRIRVSPKCADLKEDLWELASRSAKDVHAIVNAQRPFRASYALVPWHSITVYVGSIIDRMPLLRKLGGMKPNYRPSAFLISNGGKWDVTSVETFMHQLLLEVAHMAKLHRSITVYRLLHHHQLMEERARLMDRKKQGLKVEMGDLMVRNPTSSVTGISGSPNRPSHQRSLDRNSSSPRGTRLSSYAEENMQRAVSTSAHIKRSIRIEEVNGANTPYSRLLHLKTLPRTPTSGRYCAPTKKTSTSTVMAKTVPKFQPFSLKIESSWSVVAQHNVGLNYFAHNVVTVDGCLNWTLQYHTNMVSHELAMCYANRIIDILERVCRGEDLKDNQQVDAKGPHQYTPNLTTMVLPVPRTFGHEAEHPTAIRSCQEGAGGTMRQRLTGASKDSNM</sequence>
<dbReference type="OMA" id="TEFEDQM"/>